<proteinExistence type="predicted"/>
<feature type="region of interest" description="Disordered" evidence="1">
    <location>
        <begin position="95"/>
        <end position="139"/>
    </location>
</feature>
<keyword evidence="2" id="KW-0472">Membrane</keyword>
<dbReference type="EMBL" id="CYZL01000006">
    <property type="protein sequence ID" value="CUN97002.1"/>
    <property type="molecule type" value="Genomic_DNA"/>
</dbReference>
<reference evidence="4 5" key="1">
    <citation type="submission" date="2015-09" db="EMBL/GenBank/DDBJ databases">
        <authorList>
            <consortium name="Pathogen Informatics"/>
        </authorList>
    </citation>
    <scope>NUCLEOTIDE SEQUENCE [LARGE SCALE GENOMIC DNA]</scope>
    <source>
        <strain evidence="4 5">2789STDY5834835</strain>
    </source>
</reference>
<dbReference type="Proteomes" id="UP000095679">
    <property type="component" value="Unassembled WGS sequence"/>
</dbReference>
<keyword evidence="2" id="KW-1133">Transmembrane helix</keyword>
<sequence length="338" mass="38584">MRCKFCGTTLPDHAKFCPGCGKEIDNDRERHESREASNIPEDAYYTNTNKKNSKRKRRHKKISVRFIIVYLIVVLTGGFCLYRMGFPEKVVEMLSKQSSVPDSKKEISQKSDKKKNNEKKTGKSTTEKKKDKNENKKTLESTESTLAYIDNSSMNVGACLSPEDYNTVTAKDDSFSFAYPKYLFNHSEVNEEGTSYTFSYKGNSASDSNEAELSVYTQENEGDPLQNARELYQNFSSEVYKKYFKMYPSRVDSSGMARTLIGASADSSEKTGVYIIAANDGKRDYILKFTYPDPDMTNDYNEIDYVVDCVYRFCSFSGGTYQPRSYQQFLDDNMGSKK</sequence>
<protein>
    <submittedName>
        <fullName evidence="4">Predicted membrane protein</fullName>
    </submittedName>
</protein>
<evidence type="ECO:0000313" key="4">
    <source>
        <dbReference type="EMBL" id="CUN97002.1"/>
    </source>
</evidence>
<dbReference type="AlphaFoldDB" id="A0A174B7R9"/>
<evidence type="ECO:0000313" key="5">
    <source>
        <dbReference type="Proteomes" id="UP000095679"/>
    </source>
</evidence>
<feature type="region of interest" description="Disordered" evidence="1">
    <location>
        <begin position="28"/>
        <end position="57"/>
    </location>
</feature>
<accession>A0A174B7R9</accession>
<keyword evidence="2" id="KW-0812">Transmembrane</keyword>
<feature type="domain" description="Zinc-ribbon" evidence="3">
    <location>
        <begin position="3"/>
        <end position="23"/>
    </location>
</feature>
<evidence type="ECO:0000256" key="2">
    <source>
        <dbReference type="SAM" id="Phobius"/>
    </source>
</evidence>
<dbReference type="RefSeq" id="WP_055298168.1">
    <property type="nucleotide sequence ID" value="NZ_BLYK01000011.1"/>
</dbReference>
<feature type="transmembrane region" description="Helical" evidence="2">
    <location>
        <begin position="62"/>
        <end position="84"/>
    </location>
</feature>
<evidence type="ECO:0000256" key="1">
    <source>
        <dbReference type="SAM" id="MobiDB-lite"/>
    </source>
</evidence>
<dbReference type="Pfam" id="PF13240">
    <property type="entry name" value="Zn_Ribbon_1"/>
    <property type="match status" value="1"/>
</dbReference>
<feature type="compositionally biased region" description="Basic and acidic residues" evidence="1">
    <location>
        <begin position="102"/>
        <end position="139"/>
    </location>
</feature>
<evidence type="ECO:0000259" key="3">
    <source>
        <dbReference type="Pfam" id="PF13240"/>
    </source>
</evidence>
<organism evidence="4 5">
    <name type="scientific">Anaerobutyricum hallii</name>
    <dbReference type="NCBI Taxonomy" id="39488"/>
    <lineage>
        <taxon>Bacteria</taxon>
        <taxon>Bacillati</taxon>
        <taxon>Bacillota</taxon>
        <taxon>Clostridia</taxon>
        <taxon>Lachnospirales</taxon>
        <taxon>Lachnospiraceae</taxon>
        <taxon>Anaerobutyricum</taxon>
    </lineage>
</organism>
<name>A0A174B7R9_9FIRM</name>
<dbReference type="InterPro" id="IPR026870">
    <property type="entry name" value="Zinc_ribbon_dom"/>
</dbReference>
<gene>
    <name evidence="4" type="ORF">ERS852450_00937</name>
</gene>